<dbReference type="RefSeq" id="WP_123643295.1">
    <property type="nucleotide sequence ID" value="NZ_ML119088.1"/>
</dbReference>
<dbReference type="InterPro" id="IPR036390">
    <property type="entry name" value="WH_DNA-bd_sf"/>
</dbReference>
<evidence type="ECO:0000256" key="1">
    <source>
        <dbReference type="SAM" id="MobiDB-lite"/>
    </source>
</evidence>
<dbReference type="InterPro" id="IPR021660">
    <property type="entry name" value="DUF3253"/>
</dbReference>
<protein>
    <submittedName>
        <fullName evidence="2">DUF3253 domain-containing protein</fullName>
    </submittedName>
</protein>
<evidence type="ECO:0000313" key="3">
    <source>
        <dbReference type="Proteomes" id="UP000268016"/>
    </source>
</evidence>
<dbReference type="Pfam" id="PF11625">
    <property type="entry name" value="DUF3253"/>
    <property type="match status" value="1"/>
</dbReference>
<dbReference type="AlphaFoldDB" id="A0A3N2QV60"/>
<keyword evidence="3" id="KW-1185">Reference proteome</keyword>
<organism evidence="2 3">
    <name type="scientific">Histidinibacterium lentulum</name>
    <dbReference type="NCBI Taxonomy" id="2480588"/>
    <lineage>
        <taxon>Bacteria</taxon>
        <taxon>Pseudomonadati</taxon>
        <taxon>Pseudomonadota</taxon>
        <taxon>Alphaproteobacteria</taxon>
        <taxon>Rhodobacterales</taxon>
        <taxon>Paracoccaceae</taxon>
        <taxon>Histidinibacterium</taxon>
    </lineage>
</organism>
<dbReference type="EMBL" id="RDRB01000008">
    <property type="protein sequence ID" value="ROT99111.1"/>
    <property type="molecule type" value="Genomic_DNA"/>
</dbReference>
<evidence type="ECO:0000313" key="2">
    <source>
        <dbReference type="EMBL" id="ROT99111.1"/>
    </source>
</evidence>
<dbReference type="Proteomes" id="UP000268016">
    <property type="component" value="Unassembled WGS sequence"/>
</dbReference>
<comment type="caution">
    <text evidence="2">The sequence shown here is derived from an EMBL/GenBank/DDBJ whole genome shotgun (WGS) entry which is preliminary data.</text>
</comment>
<sequence length="81" mass="8711">MPSEDEVARAILTLARERGAGRTLCPSEAARRLSDDWRPLMAEVRRVATGLAAEGRLSVTQKGREVSAETARGPIRLGLPG</sequence>
<proteinExistence type="predicted"/>
<dbReference type="OrthoDB" id="7631458at2"/>
<name>A0A3N2QV60_9RHOB</name>
<dbReference type="SUPFAM" id="SSF46785">
    <property type="entry name" value="Winged helix' DNA-binding domain"/>
    <property type="match status" value="1"/>
</dbReference>
<dbReference type="Gene3D" id="1.10.10.10">
    <property type="entry name" value="Winged helix-like DNA-binding domain superfamily/Winged helix DNA-binding domain"/>
    <property type="match status" value="1"/>
</dbReference>
<dbReference type="InterPro" id="IPR036388">
    <property type="entry name" value="WH-like_DNA-bd_sf"/>
</dbReference>
<feature type="region of interest" description="Disordered" evidence="1">
    <location>
        <begin position="62"/>
        <end position="81"/>
    </location>
</feature>
<gene>
    <name evidence="2" type="ORF">EAT49_15000</name>
</gene>
<accession>A0A3N2QV60</accession>
<reference evidence="2 3" key="1">
    <citation type="submission" date="2018-10" db="EMBL/GenBank/DDBJ databases">
        <title>Histidinibacterium lentulum gen. nov., sp. nov., a marine bacterium from the culture broth of Picochlorum sp. 122.</title>
        <authorList>
            <person name="Wang G."/>
        </authorList>
    </citation>
    <scope>NUCLEOTIDE SEQUENCE [LARGE SCALE GENOMIC DNA]</scope>
    <source>
        <strain evidence="2 3">B17</strain>
    </source>
</reference>